<dbReference type="InterPro" id="IPR029479">
    <property type="entry name" value="Nitroreductase"/>
</dbReference>
<keyword evidence="2" id="KW-0288">FMN</keyword>
<gene>
    <name evidence="5" type="primary">bluB</name>
    <name evidence="5" type="ORF">OEZ60_09945</name>
</gene>
<sequence length="254" mass="28249">MADTKTGLTPPDSYDAATREAVYRTILNRRDTRGDFLPDAVDPERLSRVLMAAHHAPSVGFMQPWDFLVLREPGIRGRVHDLFAKANAEAAMMFEGDRRQVYRNLKLEGILESPLNICITCDRSRAGPVVIGRTHIPMMDLFSSVCAVQNFWLAARAEGLGVGWVSILDNGALKRVLGLPKDVIPVAYLCVGHVRGFHARPELEAAGWRKRLPITDHVHYDRWGNARADGALTERLGADQEAIEAGRFLSERLA</sequence>
<dbReference type="PANTHER" id="PTHR23026:SF90">
    <property type="entry name" value="IODOTYROSINE DEIODINASE 1"/>
    <property type="match status" value="1"/>
</dbReference>
<name>A0ABT2X3Y0_9RHOB</name>
<dbReference type="GO" id="GO:0102919">
    <property type="term" value="F:5,6-dimethylbenzimidazole synthase activity"/>
    <property type="evidence" value="ECO:0007669"/>
    <property type="project" value="UniProtKB-EC"/>
</dbReference>
<dbReference type="Gene3D" id="3.40.109.10">
    <property type="entry name" value="NADH Oxidase"/>
    <property type="match status" value="1"/>
</dbReference>
<dbReference type="Proteomes" id="UP001209535">
    <property type="component" value="Unassembled WGS sequence"/>
</dbReference>
<keyword evidence="6" id="KW-1185">Reference proteome</keyword>
<accession>A0ABT2X3Y0</accession>
<keyword evidence="3 5" id="KW-0560">Oxidoreductase</keyword>
<organism evidence="5 6">
    <name type="scientific">Albidovulum salinarum</name>
    <dbReference type="NCBI Taxonomy" id="2984153"/>
    <lineage>
        <taxon>Bacteria</taxon>
        <taxon>Pseudomonadati</taxon>
        <taxon>Pseudomonadota</taxon>
        <taxon>Alphaproteobacteria</taxon>
        <taxon>Rhodobacterales</taxon>
        <taxon>Paracoccaceae</taxon>
        <taxon>Albidovulum</taxon>
    </lineage>
</organism>
<evidence type="ECO:0000313" key="5">
    <source>
        <dbReference type="EMBL" id="MCU9848330.1"/>
    </source>
</evidence>
<evidence type="ECO:0000313" key="6">
    <source>
        <dbReference type="Proteomes" id="UP001209535"/>
    </source>
</evidence>
<dbReference type="CDD" id="cd02145">
    <property type="entry name" value="BluB"/>
    <property type="match status" value="1"/>
</dbReference>
<dbReference type="InterPro" id="IPR000415">
    <property type="entry name" value="Nitroreductase-like"/>
</dbReference>
<comment type="caution">
    <text evidence="5">The sequence shown here is derived from an EMBL/GenBank/DDBJ whole genome shotgun (WGS) entry which is preliminary data.</text>
</comment>
<dbReference type="PANTHER" id="PTHR23026">
    <property type="entry name" value="NADPH NITROREDUCTASE"/>
    <property type="match status" value="1"/>
</dbReference>
<keyword evidence="1" id="KW-0285">Flavoprotein</keyword>
<dbReference type="InterPro" id="IPR050627">
    <property type="entry name" value="Nitroreductase/BluB"/>
</dbReference>
<protein>
    <submittedName>
        <fullName evidence="5">5,6-dimethylbenzimidazole synthase</fullName>
        <ecNumber evidence="5">1.13.11.79</ecNumber>
    </submittedName>
</protein>
<evidence type="ECO:0000259" key="4">
    <source>
        <dbReference type="Pfam" id="PF00881"/>
    </source>
</evidence>
<dbReference type="EC" id="1.13.11.79" evidence="5"/>
<dbReference type="RefSeq" id="WP_263335522.1">
    <property type="nucleotide sequence ID" value="NZ_JAOVQO010000008.1"/>
</dbReference>
<evidence type="ECO:0000256" key="3">
    <source>
        <dbReference type="ARBA" id="ARBA00023002"/>
    </source>
</evidence>
<reference evidence="5 6" key="1">
    <citation type="submission" date="2022-10" db="EMBL/GenBank/DDBJ databases">
        <title>Defluviimonas sp. nov., isolated from ocean surface sediments.</title>
        <authorList>
            <person name="He W."/>
            <person name="Wang L."/>
            <person name="Zhang D.-F."/>
        </authorList>
    </citation>
    <scope>NUCLEOTIDE SEQUENCE [LARGE SCALE GENOMIC DNA]</scope>
    <source>
        <strain evidence="5 6">WL0024</strain>
    </source>
</reference>
<proteinExistence type="predicted"/>
<dbReference type="EMBL" id="JAOVQO010000008">
    <property type="protein sequence ID" value="MCU9848330.1"/>
    <property type="molecule type" value="Genomic_DNA"/>
</dbReference>
<feature type="domain" description="Nitroreductase" evidence="4">
    <location>
        <begin position="26"/>
        <end position="193"/>
    </location>
</feature>
<dbReference type="NCBIfam" id="TIGR02476">
    <property type="entry name" value="BluB"/>
    <property type="match status" value="1"/>
</dbReference>
<dbReference type="Pfam" id="PF00881">
    <property type="entry name" value="Nitroreductase"/>
    <property type="match status" value="1"/>
</dbReference>
<evidence type="ECO:0000256" key="2">
    <source>
        <dbReference type="ARBA" id="ARBA00022643"/>
    </source>
</evidence>
<dbReference type="InterPro" id="IPR012825">
    <property type="entry name" value="BluB"/>
</dbReference>
<evidence type="ECO:0000256" key="1">
    <source>
        <dbReference type="ARBA" id="ARBA00022630"/>
    </source>
</evidence>
<dbReference type="SUPFAM" id="SSF55469">
    <property type="entry name" value="FMN-dependent nitroreductase-like"/>
    <property type="match status" value="1"/>
</dbReference>